<reference evidence="1" key="1">
    <citation type="journal article" date="2012" name="Nature">
        <title>The oyster genome reveals stress adaptation and complexity of shell formation.</title>
        <authorList>
            <person name="Zhang G."/>
            <person name="Fang X."/>
            <person name="Guo X."/>
            <person name="Li L."/>
            <person name="Luo R."/>
            <person name="Xu F."/>
            <person name="Yang P."/>
            <person name="Zhang L."/>
            <person name="Wang X."/>
            <person name="Qi H."/>
            <person name="Xiong Z."/>
            <person name="Que H."/>
            <person name="Xie Y."/>
            <person name="Holland P.W."/>
            <person name="Paps J."/>
            <person name="Zhu Y."/>
            <person name="Wu F."/>
            <person name="Chen Y."/>
            <person name="Wang J."/>
            <person name="Peng C."/>
            <person name="Meng J."/>
            <person name="Yang L."/>
            <person name="Liu J."/>
            <person name="Wen B."/>
            <person name="Zhang N."/>
            <person name="Huang Z."/>
            <person name="Zhu Q."/>
            <person name="Feng Y."/>
            <person name="Mount A."/>
            <person name="Hedgecock D."/>
            <person name="Xu Z."/>
            <person name="Liu Y."/>
            <person name="Domazet-Loso T."/>
            <person name="Du Y."/>
            <person name="Sun X."/>
            <person name="Zhang S."/>
            <person name="Liu B."/>
            <person name="Cheng P."/>
            <person name="Jiang X."/>
            <person name="Li J."/>
            <person name="Fan D."/>
            <person name="Wang W."/>
            <person name="Fu W."/>
            <person name="Wang T."/>
            <person name="Wang B."/>
            <person name="Zhang J."/>
            <person name="Peng Z."/>
            <person name="Li Y."/>
            <person name="Li N."/>
            <person name="Wang J."/>
            <person name="Chen M."/>
            <person name="He Y."/>
            <person name="Tan F."/>
            <person name="Song X."/>
            <person name="Zheng Q."/>
            <person name="Huang R."/>
            <person name="Yang H."/>
            <person name="Du X."/>
            <person name="Chen L."/>
            <person name="Yang M."/>
            <person name="Gaffney P.M."/>
            <person name="Wang S."/>
            <person name="Luo L."/>
            <person name="She Z."/>
            <person name="Ming Y."/>
            <person name="Huang W."/>
            <person name="Zhang S."/>
            <person name="Huang B."/>
            <person name="Zhang Y."/>
            <person name="Qu T."/>
            <person name="Ni P."/>
            <person name="Miao G."/>
            <person name="Wang J."/>
            <person name="Wang Q."/>
            <person name="Steinberg C.E."/>
            <person name="Wang H."/>
            <person name="Li N."/>
            <person name="Qian L."/>
            <person name="Zhang G."/>
            <person name="Li Y."/>
            <person name="Yang H."/>
            <person name="Liu X."/>
            <person name="Wang J."/>
            <person name="Yin Y."/>
            <person name="Wang J."/>
        </authorList>
    </citation>
    <scope>NUCLEOTIDE SEQUENCE [LARGE SCALE GENOMIC DNA]</scope>
    <source>
        <strain evidence="1">05x7-T-G4-1.051#20</strain>
    </source>
</reference>
<name>K1QLD8_MAGGI</name>
<sequence length="65" mass="7080">MSQNCEKEKGIKGLIGDKYFAMNGTYIFPNLSDNVKISKLARQIKASISLICPHPSSASLHSKIG</sequence>
<dbReference type="HOGENOM" id="CLU_2851867_0_0_1"/>
<dbReference type="InParanoid" id="K1QLD8"/>
<organism evidence="1">
    <name type="scientific">Magallana gigas</name>
    <name type="common">Pacific oyster</name>
    <name type="synonym">Crassostrea gigas</name>
    <dbReference type="NCBI Taxonomy" id="29159"/>
    <lineage>
        <taxon>Eukaryota</taxon>
        <taxon>Metazoa</taxon>
        <taxon>Spiralia</taxon>
        <taxon>Lophotrochozoa</taxon>
        <taxon>Mollusca</taxon>
        <taxon>Bivalvia</taxon>
        <taxon>Autobranchia</taxon>
        <taxon>Pteriomorphia</taxon>
        <taxon>Ostreida</taxon>
        <taxon>Ostreoidea</taxon>
        <taxon>Ostreidae</taxon>
        <taxon>Magallana</taxon>
    </lineage>
</organism>
<evidence type="ECO:0000313" key="1">
    <source>
        <dbReference type="EMBL" id="EKC34703.1"/>
    </source>
</evidence>
<accession>K1QLD8</accession>
<dbReference type="AlphaFoldDB" id="K1QLD8"/>
<protein>
    <submittedName>
        <fullName evidence="1">Uncharacterized protein</fullName>
    </submittedName>
</protein>
<gene>
    <name evidence="1" type="ORF">CGI_10026840</name>
</gene>
<dbReference type="EMBL" id="JH817038">
    <property type="protein sequence ID" value="EKC34703.1"/>
    <property type="molecule type" value="Genomic_DNA"/>
</dbReference>
<proteinExistence type="predicted"/>